<dbReference type="GeneID" id="125777074"/>
<evidence type="ECO:0000313" key="2">
    <source>
        <dbReference type="Proteomes" id="UP001652620"/>
    </source>
</evidence>
<evidence type="ECO:0000259" key="1">
    <source>
        <dbReference type="SMART" id="SM00875"/>
    </source>
</evidence>
<keyword evidence="2" id="KW-1185">Reference proteome</keyword>
<dbReference type="RefSeq" id="XP_049306925.1">
    <property type="nucleotide sequence ID" value="XM_049450968.1"/>
</dbReference>
<accession>A0ABM3JCI3</accession>
<proteinExistence type="predicted"/>
<dbReference type="Gene3D" id="1.25.40.420">
    <property type="match status" value="1"/>
</dbReference>
<dbReference type="InterPro" id="IPR011705">
    <property type="entry name" value="BACK"/>
</dbReference>
<dbReference type="PANTHER" id="PTHR45632:SF5">
    <property type="entry name" value="KELCH-LIKE PROTEIN 22"/>
    <property type="match status" value="1"/>
</dbReference>
<protein>
    <submittedName>
        <fullName evidence="3">Kelch repeat and BTB domain-containing protein 12-like</fullName>
    </submittedName>
</protein>
<name>A0ABM3JCI3_BACDO</name>
<gene>
    <name evidence="3" type="primary">LOC125777074</name>
</gene>
<organism evidence="2 3">
    <name type="scientific">Bactrocera dorsalis</name>
    <name type="common">Oriental fruit fly</name>
    <name type="synonym">Dacus dorsalis</name>
    <dbReference type="NCBI Taxonomy" id="27457"/>
    <lineage>
        <taxon>Eukaryota</taxon>
        <taxon>Metazoa</taxon>
        <taxon>Ecdysozoa</taxon>
        <taxon>Arthropoda</taxon>
        <taxon>Hexapoda</taxon>
        <taxon>Insecta</taxon>
        <taxon>Pterygota</taxon>
        <taxon>Neoptera</taxon>
        <taxon>Endopterygota</taxon>
        <taxon>Diptera</taxon>
        <taxon>Brachycera</taxon>
        <taxon>Muscomorpha</taxon>
        <taxon>Tephritoidea</taxon>
        <taxon>Tephritidae</taxon>
        <taxon>Bactrocera</taxon>
        <taxon>Bactrocera</taxon>
    </lineage>
</organism>
<dbReference type="PANTHER" id="PTHR45632">
    <property type="entry name" value="LD33804P"/>
    <property type="match status" value="1"/>
</dbReference>
<dbReference type="Proteomes" id="UP001652620">
    <property type="component" value="Chromosome 3"/>
</dbReference>
<feature type="domain" description="BACK" evidence="1">
    <location>
        <begin position="30"/>
        <end position="117"/>
    </location>
</feature>
<dbReference type="SMART" id="SM00875">
    <property type="entry name" value="BACK"/>
    <property type="match status" value="1"/>
</dbReference>
<sequence length="120" mass="14396">MLKAAILLQLDDGLGSCVNFLMAHIDEYTLHDAYMLERETRCELLKQKFIEYETRNFMEISQSDEFLSFDLEKMQRILESDNLNITREEVAFEAIKRWFNYDDTLFQFQQVSSWSYKPTI</sequence>
<evidence type="ECO:0000313" key="3">
    <source>
        <dbReference type="RefSeq" id="XP_049306925.1"/>
    </source>
</evidence>
<reference evidence="3" key="1">
    <citation type="submission" date="2025-08" db="UniProtKB">
        <authorList>
            <consortium name="RefSeq"/>
        </authorList>
    </citation>
    <scope>IDENTIFICATION</scope>
    <source>
        <tissue evidence="3">Adult</tissue>
    </source>
</reference>
<dbReference type="Pfam" id="PF07707">
    <property type="entry name" value="BACK"/>
    <property type="match status" value="1"/>
</dbReference>